<dbReference type="AlphaFoldDB" id="A0A238VG65"/>
<evidence type="ECO:0000313" key="3">
    <source>
        <dbReference type="Proteomes" id="UP000198403"/>
    </source>
</evidence>
<name>A0A238VG65_9ACTN</name>
<evidence type="ECO:0000256" key="1">
    <source>
        <dbReference type="SAM" id="MobiDB-lite"/>
    </source>
</evidence>
<accession>A0A238VG65</accession>
<organism evidence="2 3">
    <name type="scientific">Blastococcus mobilis</name>
    <dbReference type="NCBI Taxonomy" id="1938746"/>
    <lineage>
        <taxon>Bacteria</taxon>
        <taxon>Bacillati</taxon>
        <taxon>Actinomycetota</taxon>
        <taxon>Actinomycetes</taxon>
        <taxon>Geodermatophilales</taxon>
        <taxon>Geodermatophilaceae</taxon>
        <taxon>Blastococcus</taxon>
    </lineage>
</organism>
<feature type="region of interest" description="Disordered" evidence="1">
    <location>
        <begin position="1"/>
        <end position="27"/>
    </location>
</feature>
<gene>
    <name evidence="2" type="ORF">SAMN06272737_103109</name>
</gene>
<dbReference type="OrthoDB" id="5197150at2"/>
<dbReference type="EMBL" id="FZNO01000003">
    <property type="protein sequence ID" value="SNR33246.1"/>
    <property type="molecule type" value="Genomic_DNA"/>
</dbReference>
<sequence length="90" mass="9745">MSRPTPAGPSSSHAAHRGAGRHRLGATTGVRCADIPAVRERMQFQRPAAPRRNVFLQWLFQAPSAGRHTWSFLAGSGGRPRTAFAIILSL</sequence>
<protein>
    <submittedName>
        <fullName evidence="2">Uncharacterized protein</fullName>
    </submittedName>
</protein>
<proteinExistence type="predicted"/>
<feature type="compositionally biased region" description="Basic residues" evidence="1">
    <location>
        <begin position="14"/>
        <end position="24"/>
    </location>
</feature>
<reference evidence="2 3" key="1">
    <citation type="submission" date="2017-06" db="EMBL/GenBank/DDBJ databases">
        <authorList>
            <person name="Kim H.J."/>
            <person name="Triplett B.A."/>
        </authorList>
    </citation>
    <scope>NUCLEOTIDE SEQUENCE [LARGE SCALE GENOMIC DNA]</scope>
    <source>
        <strain evidence="2 3">DSM 44272</strain>
    </source>
</reference>
<dbReference type="RefSeq" id="WP_089335253.1">
    <property type="nucleotide sequence ID" value="NZ_FZNO01000003.1"/>
</dbReference>
<evidence type="ECO:0000313" key="2">
    <source>
        <dbReference type="EMBL" id="SNR33246.1"/>
    </source>
</evidence>
<keyword evidence="3" id="KW-1185">Reference proteome</keyword>
<dbReference type="Proteomes" id="UP000198403">
    <property type="component" value="Unassembled WGS sequence"/>
</dbReference>